<dbReference type="EMBL" id="BKCJ010000659">
    <property type="protein sequence ID" value="GEU35145.1"/>
    <property type="molecule type" value="Genomic_DNA"/>
</dbReference>
<feature type="region of interest" description="Disordered" evidence="1">
    <location>
        <begin position="314"/>
        <end position="333"/>
    </location>
</feature>
<feature type="compositionally biased region" description="Polar residues" evidence="1">
    <location>
        <begin position="560"/>
        <end position="571"/>
    </location>
</feature>
<reference evidence="2" key="1">
    <citation type="journal article" date="2019" name="Sci. Rep.">
        <title>Draft genome of Tanacetum cinerariifolium, the natural source of mosquito coil.</title>
        <authorList>
            <person name="Yamashiro T."/>
            <person name="Shiraishi A."/>
            <person name="Satake H."/>
            <person name="Nakayama K."/>
        </authorList>
    </citation>
    <scope>NUCLEOTIDE SEQUENCE</scope>
</reference>
<name>A0A6L2JGX9_TANCI</name>
<gene>
    <name evidence="2" type="ORF">Tci_007123</name>
</gene>
<feature type="region of interest" description="Disordered" evidence="1">
    <location>
        <begin position="274"/>
        <end position="302"/>
    </location>
</feature>
<evidence type="ECO:0000256" key="1">
    <source>
        <dbReference type="SAM" id="MobiDB-lite"/>
    </source>
</evidence>
<sequence>MHKAFPLPDIKFPLAEEVPTASVEGCHCQKKIPANTTDTTSGDKLGRTLTLTAEDMQRKKNDTFGGNEATKKTKKNLLKQQYGNFKAEGSETLEQTFNRLQVIIGQLQFMDVEIEQDDLNQKFLTSLAPEWLMYTIVWRNMSDLDTMSLDDLYNHLKVYESEVQKKLEQNSQNMAFTSLAKHNSRNEDVPTASTNVPTASASVATISQDTACAYIASQSSASKYLDNLIESQRSEKNKEGLGYTIVPPPTAQLYLSPKKDLSWTGLSECADDTVTDYSRPSPTIESISEDDQNRNPSDIVASPITSKPFIKFMKPKDSQSNSKIDRKETPKKPLVKAVPRTKLMIKGIGTVAALGCKITRKGTIKTECIVLRRDFKLLDDANILLKTPRQHNMYSINLNNIIPHKDLTCLVAEASADECMLWHRRLGKQHKASCKSKLVNSMSKPLHTLHMDLFGPTSVSSIIHKWYCLVVTDDFFRSPAIRFLKPFGYHVMILNTLDNLGKFEEKGDEGIKDAASQEVKKDVSFLRYIALPNWTHDALLEFSSSKPQDHCSTEVPEGSGNPNPNASTSNPLADQMETLTVETPIPTVSLPVPIAYSTDPQEPSSDARLISKRVASQEETPSLDNIISLSNRFEDILGVTSNSDESNGVEADISNMETAITASPTPTLRIHKDHP</sequence>
<feature type="compositionally biased region" description="Polar residues" evidence="1">
    <location>
        <begin position="656"/>
        <end position="666"/>
    </location>
</feature>
<feature type="compositionally biased region" description="Polar residues" evidence="1">
    <location>
        <begin position="275"/>
        <end position="286"/>
    </location>
</feature>
<accession>A0A6L2JGX9</accession>
<dbReference type="Pfam" id="PF14223">
    <property type="entry name" value="Retrotran_gag_2"/>
    <property type="match status" value="1"/>
</dbReference>
<feature type="region of interest" description="Disordered" evidence="1">
    <location>
        <begin position="656"/>
        <end position="675"/>
    </location>
</feature>
<comment type="caution">
    <text evidence="2">The sequence shown here is derived from an EMBL/GenBank/DDBJ whole genome shotgun (WGS) entry which is preliminary data.</text>
</comment>
<feature type="region of interest" description="Disordered" evidence="1">
    <location>
        <begin position="546"/>
        <end position="571"/>
    </location>
</feature>
<evidence type="ECO:0000313" key="2">
    <source>
        <dbReference type="EMBL" id="GEU35145.1"/>
    </source>
</evidence>
<organism evidence="2">
    <name type="scientific">Tanacetum cinerariifolium</name>
    <name type="common">Dalmatian daisy</name>
    <name type="synonym">Chrysanthemum cinerariifolium</name>
    <dbReference type="NCBI Taxonomy" id="118510"/>
    <lineage>
        <taxon>Eukaryota</taxon>
        <taxon>Viridiplantae</taxon>
        <taxon>Streptophyta</taxon>
        <taxon>Embryophyta</taxon>
        <taxon>Tracheophyta</taxon>
        <taxon>Spermatophyta</taxon>
        <taxon>Magnoliopsida</taxon>
        <taxon>eudicotyledons</taxon>
        <taxon>Gunneridae</taxon>
        <taxon>Pentapetalae</taxon>
        <taxon>asterids</taxon>
        <taxon>campanulids</taxon>
        <taxon>Asterales</taxon>
        <taxon>Asteraceae</taxon>
        <taxon>Asteroideae</taxon>
        <taxon>Anthemideae</taxon>
        <taxon>Anthemidinae</taxon>
        <taxon>Tanacetum</taxon>
    </lineage>
</organism>
<dbReference type="AlphaFoldDB" id="A0A6L2JGX9"/>
<protein>
    <submittedName>
        <fullName evidence="2">Uncharacterized protein</fullName>
    </submittedName>
</protein>
<proteinExistence type="predicted"/>